<gene>
    <name evidence="1" type="ORF">GCM10023329_00810</name>
</gene>
<dbReference type="EMBL" id="BAABJV010000001">
    <property type="protein sequence ID" value="GAA4759744.1"/>
    <property type="molecule type" value="Genomic_DNA"/>
</dbReference>
<proteinExistence type="predicted"/>
<evidence type="ECO:0000313" key="2">
    <source>
        <dbReference type="Proteomes" id="UP001501147"/>
    </source>
</evidence>
<reference evidence="2" key="1">
    <citation type="journal article" date="2019" name="Int. J. Syst. Evol. Microbiol.">
        <title>The Global Catalogue of Microorganisms (GCM) 10K type strain sequencing project: providing services to taxonomists for standard genome sequencing and annotation.</title>
        <authorList>
            <consortium name="The Broad Institute Genomics Platform"/>
            <consortium name="The Broad Institute Genome Sequencing Center for Infectious Disease"/>
            <person name="Wu L."/>
            <person name="Ma J."/>
        </authorList>
    </citation>
    <scope>NUCLEOTIDE SEQUENCE [LARGE SCALE GENOMIC DNA]</scope>
    <source>
        <strain evidence="2">JCM 18324</strain>
    </source>
</reference>
<name>A0ABP8ZMI9_9ACTN</name>
<comment type="caution">
    <text evidence="1">The sequence shown here is derived from an EMBL/GenBank/DDBJ whole genome shotgun (WGS) entry which is preliminary data.</text>
</comment>
<dbReference type="RefSeq" id="WP_345608114.1">
    <property type="nucleotide sequence ID" value="NZ_BAABJV010000001.1"/>
</dbReference>
<sequence>MGSGTHRARLVELTREGNGIVGWDLAGSEVVHGVNCAADASETVRAPWWRDA</sequence>
<accession>A0ABP8ZMI9</accession>
<evidence type="ECO:0000313" key="1">
    <source>
        <dbReference type="EMBL" id="GAA4759744.1"/>
    </source>
</evidence>
<dbReference type="Proteomes" id="UP001501147">
    <property type="component" value="Unassembled WGS sequence"/>
</dbReference>
<keyword evidence="2" id="KW-1185">Reference proteome</keyword>
<organism evidence="1 2">
    <name type="scientific">Streptomyces sanyensis</name>
    <dbReference type="NCBI Taxonomy" id="568869"/>
    <lineage>
        <taxon>Bacteria</taxon>
        <taxon>Bacillati</taxon>
        <taxon>Actinomycetota</taxon>
        <taxon>Actinomycetes</taxon>
        <taxon>Kitasatosporales</taxon>
        <taxon>Streptomycetaceae</taxon>
        <taxon>Streptomyces</taxon>
    </lineage>
</organism>
<protein>
    <submittedName>
        <fullName evidence="1">Uncharacterized protein</fullName>
    </submittedName>
</protein>